<evidence type="ECO:0000313" key="12">
    <source>
        <dbReference type="EMBL" id="PVY34775.1"/>
    </source>
</evidence>
<protein>
    <submittedName>
        <fullName evidence="11 12">Chloride channel protein</fullName>
    </submittedName>
</protein>
<keyword evidence="5" id="KW-0406">Ion transport</keyword>
<dbReference type="GO" id="GO:0034707">
    <property type="term" value="C:chloride channel complex"/>
    <property type="evidence" value="ECO:0007669"/>
    <property type="project" value="UniProtKB-KW"/>
</dbReference>
<evidence type="ECO:0000256" key="6">
    <source>
        <dbReference type="ARBA" id="ARBA00023136"/>
    </source>
</evidence>
<feature type="transmembrane region" description="Helical" evidence="10">
    <location>
        <begin position="347"/>
        <end position="370"/>
    </location>
</feature>
<organism evidence="12 13">
    <name type="scientific">Victivallis vadensis</name>
    <dbReference type="NCBI Taxonomy" id="172901"/>
    <lineage>
        <taxon>Bacteria</taxon>
        <taxon>Pseudomonadati</taxon>
        <taxon>Lentisphaerota</taxon>
        <taxon>Lentisphaeria</taxon>
        <taxon>Victivallales</taxon>
        <taxon>Victivallaceae</taxon>
        <taxon>Victivallis</taxon>
    </lineage>
</organism>
<evidence type="ECO:0000256" key="10">
    <source>
        <dbReference type="SAM" id="Phobius"/>
    </source>
</evidence>
<name>A0A2U1AEH6_9BACT</name>
<keyword evidence="8" id="KW-0868">Chloride</keyword>
<dbReference type="InterPro" id="IPR050368">
    <property type="entry name" value="ClC-type_chloride_channel"/>
</dbReference>
<evidence type="ECO:0000256" key="3">
    <source>
        <dbReference type="ARBA" id="ARBA00022692"/>
    </source>
</evidence>
<dbReference type="SUPFAM" id="SSF81340">
    <property type="entry name" value="Clc chloride channel"/>
    <property type="match status" value="1"/>
</dbReference>
<keyword evidence="6 10" id="KW-0472">Membrane</keyword>
<keyword evidence="9" id="KW-0407">Ion channel</keyword>
<keyword evidence="13" id="KW-1185">Reference proteome</keyword>
<feature type="transmembrane region" description="Helical" evidence="10">
    <location>
        <begin position="196"/>
        <end position="220"/>
    </location>
</feature>
<dbReference type="AlphaFoldDB" id="A0A2U1AEH6"/>
<sequence>MFRYDGTVDHPAGRELLLLALLGAFTGVLAGGCAVIFRYMIAFFHNLAFRGTVSLHYDALAHADPSPWGVGIILIPLAGALLVAFLVRNFAPGARSHGVPQIMYSIYYREAKIHPVLALIKSLSASISIGTGASIGREGPIIQITASVGSAIGGWLRFPGRVRTVLLAAAAAGGVAGSFDSPLGGVLFTIELFLPAVSAAALLPVSIAAVVATLISRSVFGTRPSLPVPIPELLSDPLISSLPSLVVLGLVVGVISTLFIVALCKTSKWFDSLSGNYYIRHAFGMVLVGAEIWFFLKLTGNYYVEGLGYSTIFDLLNGRIVTFGLLLLLLAGKFIATSVSLGSGGSGGVFCPSLFLGALSGALVGELLALVLPAGLAVPRELLVLAGMAAAVGAITGTVLTGIVMVAELTGCYELLASAALVSFIAFAVRRSWIGGGIYSQQLLGSNHSIPEGLQSAVWSSRRASDLMAPLPEGELPNNLIRVDADADMDAVLRQWNDYGADGAVVTRGGEPAGILRDSELAAACRSMAERMV</sequence>
<evidence type="ECO:0000256" key="8">
    <source>
        <dbReference type="ARBA" id="ARBA00023214"/>
    </source>
</evidence>
<dbReference type="Pfam" id="PF00654">
    <property type="entry name" value="Voltage_CLC"/>
    <property type="match status" value="1"/>
</dbReference>
<keyword evidence="3 10" id="KW-0812">Transmembrane</keyword>
<dbReference type="Proteomes" id="UP000576225">
    <property type="component" value="Unassembled WGS sequence"/>
</dbReference>
<dbReference type="CDD" id="cd00400">
    <property type="entry name" value="Voltage_gated_ClC"/>
    <property type="match status" value="1"/>
</dbReference>
<feature type="transmembrane region" description="Helical" evidence="10">
    <location>
        <begin position="68"/>
        <end position="87"/>
    </location>
</feature>
<feature type="transmembrane region" description="Helical" evidence="10">
    <location>
        <begin position="316"/>
        <end position="335"/>
    </location>
</feature>
<dbReference type="Gene3D" id="1.10.3080.10">
    <property type="entry name" value="Clc chloride channel"/>
    <property type="match status" value="1"/>
</dbReference>
<feature type="transmembrane region" description="Helical" evidence="10">
    <location>
        <begin position="16"/>
        <end position="41"/>
    </location>
</feature>
<dbReference type="EMBL" id="QEKH01000047">
    <property type="protein sequence ID" value="PVY34775.1"/>
    <property type="molecule type" value="Genomic_DNA"/>
</dbReference>
<proteinExistence type="predicted"/>
<evidence type="ECO:0000256" key="5">
    <source>
        <dbReference type="ARBA" id="ARBA00023065"/>
    </source>
</evidence>
<dbReference type="RefSeq" id="WP_116885853.1">
    <property type="nucleotide sequence ID" value="NZ_CAJKCJ010000089.1"/>
</dbReference>
<evidence type="ECO:0000256" key="1">
    <source>
        <dbReference type="ARBA" id="ARBA00004141"/>
    </source>
</evidence>
<feature type="transmembrane region" description="Helical" evidence="10">
    <location>
        <begin position="382"/>
        <end position="407"/>
    </location>
</feature>
<keyword evidence="4 10" id="KW-1133">Transmembrane helix</keyword>
<feature type="transmembrane region" description="Helical" evidence="10">
    <location>
        <begin position="413"/>
        <end position="429"/>
    </location>
</feature>
<dbReference type="PANTHER" id="PTHR43427:SF6">
    <property type="entry name" value="CHLORIDE CHANNEL PROTEIN CLC-E"/>
    <property type="match status" value="1"/>
</dbReference>
<keyword evidence="7" id="KW-0869">Chloride channel</keyword>
<evidence type="ECO:0000313" key="14">
    <source>
        <dbReference type="Proteomes" id="UP000576225"/>
    </source>
</evidence>
<dbReference type="PRINTS" id="PR00762">
    <property type="entry name" value="CLCHANNEL"/>
</dbReference>
<comment type="caution">
    <text evidence="12">The sequence shown here is derived from an EMBL/GenBank/DDBJ whole genome shotgun (WGS) entry which is preliminary data.</text>
</comment>
<dbReference type="GO" id="GO:0005254">
    <property type="term" value="F:chloride channel activity"/>
    <property type="evidence" value="ECO:0007669"/>
    <property type="project" value="UniProtKB-KW"/>
</dbReference>
<reference evidence="11 14" key="2">
    <citation type="submission" date="2020-04" db="EMBL/GenBank/DDBJ databases">
        <authorList>
            <person name="Hitch T.C.A."/>
            <person name="Wylensek D."/>
            <person name="Clavel T."/>
        </authorList>
    </citation>
    <scope>NUCLEOTIDE SEQUENCE [LARGE SCALE GENOMIC DNA]</scope>
    <source>
        <strain evidence="11 14">COR2-253-APC-1A</strain>
    </source>
</reference>
<evidence type="ECO:0000256" key="9">
    <source>
        <dbReference type="ARBA" id="ARBA00023303"/>
    </source>
</evidence>
<keyword evidence="2" id="KW-0813">Transport</keyword>
<evidence type="ECO:0000256" key="4">
    <source>
        <dbReference type="ARBA" id="ARBA00022989"/>
    </source>
</evidence>
<dbReference type="InterPro" id="IPR014743">
    <property type="entry name" value="Cl-channel_core"/>
</dbReference>
<dbReference type="PROSITE" id="PS51257">
    <property type="entry name" value="PROKAR_LIPOPROTEIN"/>
    <property type="match status" value="1"/>
</dbReference>
<comment type="subcellular location">
    <subcellularLocation>
        <location evidence="1">Membrane</location>
        <topology evidence="1">Multi-pass membrane protein</topology>
    </subcellularLocation>
</comment>
<dbReference type="PANTHER" id="PTHR43427">
    <property type="entry name" value="CHLORIDE CHANNEL PROTEIN CLC-E"/>
    <property type="match status" value="1"/>
</dbReference>
<dbReference type="GeneID" id="78297115"/>
<feature type="transmembrane region" description="Helical" evidence="10">
    <location>
        <begin position="165"/>
        <end position="190"/>
    </location>
</feature>
<evidence type="ECO:0000313" key="13">
    <source>
        <dbReference type="Proteomes" id="UP000245959"/>
    </source>
</evidence>
<evidence type="ECO:0000313" key="11">
    <source>
        <dbReference type="EMBL" id="NMD85833.1"/>
    </source>
</evidence>
<accession>A0A2U1AEH6</accession>
<feature type="transmembrane region" description="Helical" evidence="10">
    <location>
        <begin position="282"/>
        <end position="304"/>
    </location>
</feature>
<dbReference type="Proteomes" id="UP000245959">
    <property type="component" value="Unassembled WGS sequence"/>
</dbReference>
<evidence type="ECO:0000256" key="2">
    <source>
        <dbReference type="ARBA" id="ARBA00022448"/>
    </source>
</evidence>
<feature type="transmembrane region" description="Helical" evidence="10">
    <location>
        <begin position="241"/>
        <end position="262"/>
    </location>
</feature>
<dbReference type="EMBL" id="JABAEW010000006">
    <property type="protein sequence ID" value="NMD85833.1"/>
    <property type="molecule type" value="Genomic_DNA"/>
</dbReference>
<dbReference type="InterPro" id="IPR001807">
    <property type="entry name" value="ClC"/>
</dbReference>
<reference evidence="12 13" key="1">
    <citation type="submission" date="2018-04" db="EMBL/GenBank/DDBJ databases">
        <title>Genomic Encyclopedia of Type Strains, Phase IV (KMG-IV): sequencing the most valuable type-strain genomes for metagenomic binning, comparative biology and taxonomic classification.</title>
        <authorList>
            <person name="Goeker M."/>
        </authorList>
    </citation>
    <scope>NUCLEOTIDE SEQUENCE [LARGE SCALE GENOMIC DNA]</scope>
    <source>
        <strain evidence="12 13">DSM 14823</strain>
    </source>
</reference>
<evidence type="ECO:0000256" key="7">
    <source>
        <dbReference type="ARBA" id="ARBA00023173"/>
    </source>
</evidence>
<gene>
    <name evidence="12" type="ORF">C8D82_14719</name>
    <name evidence="11" type="ORF">HF882_04465</name>
</gene>